<dbReference type="NCBIfam" id="TIGR03083">
    <property type="entry name" value="maleylpyruvate isomerase family mycothiol-dependent enzyme"/>
    <property type="match status" value="1"/>
</dbReference>
<keyword evidence="3" id="KW-1185">Reference proteome</keyword>
<reference evidence="2 3" key="1">
    <citation type="submission" date="2021-11" db="EMBL/GenBank/DDBJ databases">
        <title>Draft genome sequence of Actinomycetospora sp. SF1 isolated from the rhizosphere soil.</title>
        <authorList>
            <person name="Duangmal K."/>
            <person name="Chantavorakit T."/>
        </authorList>
    </citation>
    <scope>NUCLEOTIDE SEQUENCE [LARGE SCALE GENOMIC DNA]</scope>
    <source>
        <strain evidence="2 3">TBRC 5722</strain>
    </source>
</reference>
<feature type="domain" description="Mycothiol-dependent maleylpyruvate isomerase metal-binding" evidence="1">
    <location>
        <begin position="12"/>
        <end position="99"/>
    </location>
</feature>
<dbReference type="EMBL" id="JAJNDB010000002">
    <property type="protein sequence ID" value="MCD2194282.1"/>
    <property type="molecule type" value="Genomic_DNA"/>
</dbReference>
<keyword evidence="2" id="KW-0413">Isomerase</keyword>
<evidence type="ECO:0000259" key="1">
    <source>
        <dbReference type="Pfam" id="PF11716"/>
    </source>
</evidence>
<dbReference type="Proteomes" id="UP001199469">
    <property type="component" value="Unassembled WGS sequence"/>
</dbReference>
<accession>A0ABS8P7P1</accession>
<evidence type="ECO:0000313" key="2">
    <source>
        <dbReference type="EMBL" id="MCD2194282.1"/>
    </source>
</evidence>
<organism evidence="2 3">
    <name type="scientific">Actinomycetospora endophytica</name>
    <dbReference type="NCBI Taxonomy" id="2291215"/>
    <lineage>
        <taxon>Bacteria</taxon>
        <taxon>Bacillati</taxon>
        <taxon>Actinomycetota</taxon>
        <taxon>Actinomycetes</taxon>
        <taxon>Pseudonocardiales</taxon>
        <taxon>Pseudonocardiaceae</taxon>
        <taxon>Actinomycetospora</taxon>
    </lineage>
</organism>
<protein>
    <submittedName>
        <fullName evidence="2">Maleylpyruvate isomerase family mycothiol-dependent enzyme</fullName>
    </submittedName>
</protein>
<dbReference type="Pfam" id="PF11716">
    <property type="entry name" value="MDMPI_N"/>
    <property type="match status" value="1"/>
</dbReference>
<evidence type="ECO:0000313" key="3">
    <source>
        <dbReference type="Proteomes" id="UP001199469"/>
    </source>
</evidence>
<dbReference type="InterPro" id="IPR034660">
    <property type="entry name" value="DinB/YfiT-like"/>
</dbReference>
<sequence length="211" mass="23051">MGTQVGMLDDVAAERLRLADDLESLTPGQWATPSLCAGWTVHDVVAHLTLSTRQSVPWTLWRTVRARGDLERAFADMARERAREFPPADLIAQLREMAHVDRRLALAGELDPLNDLLVHSQDLAIPLGRARELPVERALPCLRHIWVAPFVGAAKRFAGLRLIATDAEWAEGEGPEVRGPVGALLLAANGRAAGVEGLHGEGLDEARRRFG</sequence>
<comment type="caution">
    <text evidence="2">The sequence shown here is derived from an EMBL/GenBank/DDBJ whole genome shotgun (WGS) entry which is preliminary data.</text>
</comment>
<name>A0ABS8P7P1_9PSEU</name>
<gene>
    <name evidence="2" type="ORF">LQ327_12950</name>
</gene>
<dbReference type="InterPro" id="IPR017517">
    <property type="entry name" value="Maleyloyr_isom"/>
</dbReference>
<dbReference type="GO" id="GO:0016853">
    <property type="term" value="F:isomerase activity"/>
    <property type="evidence" value="ECO:0007669"/>
    <property type="project" value="UniProtKB-KW"/>
</dbReference>
<dbReference type="SUPFAM" id="SSF109854">
    <property type="entry name" value="DinB/YfiT-like putative metalloenzymes"/>
    <property type="match status" value="1"/>
</dbReference>
<dbReference type="RefSeq" id="WP_230734130.1">
    <property type="nucleotide sequence ID" value="NZ_JAJNDB010000002.1"/>
</dbReference>
<dbReference type="Gene3D" id="1.20.120.450">
    <property type="entry name" value="dinb family like domain"/>
    <property type="match status" value="1"/>
</dbReference>
<proteinExistence type="predicted"/>
<dbReference type="InterPro" id="IPR024344">
    <property type="entry name" value="MDMPI_metal-binding"/>
</dbReference>